<evidence type="ECO:0000313" key="2">
    <source>
        <dbReference type="EMBL" id="MBW0541430.1"/>
    </source>
</evidence>
<dbReference type="EMBL" id="AVOT02046084">
    <property type="protein sequence ID" value="MBW0541430.1"/>
    <property type="molecule type" value="Genomic_DNA"/>
</dbReference>
<feature type="region of interest" description="Disordered" evidence="1">
    <location>
        <begin position="1"/>
        <end position="66"/>
    </location>
</feature>
<organism evidence="2 3">
    <name type="scientific">Austropuccinia psidii MF-1</name>
    <dbReference type="NCBI Taxonomy" id="1389203"/>
    <lineage>
        <taxon>Eukaryota</taxon>
        <taxon>Fungi</taxon>
        <taxon>Dikarya</taxon>
        <taxon>Basidiomycota</taxon>
        <taxon>Pucciniomycotina</taxon>
        <taxon>Pucciniomycetes</taxon>
        <taxon>Pucciniales</taxon>
        <taxon>Sphaerophragmiaceae</taxon>
        <taxon>Austropuccinia</taxon>
    </lineage>
</organism>
<name>A0A9Q3FPI8_9BASI</name>
<accession>A0A9Q3FPI8</accession>
<sequence>MKPRRSRSLSGLLGGYPGISKGPRRILGEAEDEEGEEYVEEEEEEKTEVEGAPEASEAPNIALYNQPIVSQAEPSFSNMME</sequence>
<keyword evidence="3" id="KW-1185">Reference proteome</keyword>
<dbReference type="Proteomes" id="UP000765509">
    <property type="component" value="Unassembled WGS sequence"/>
</dbReference>
<dbReference type="AlphaFoldDB" id="A0A9Q3FPI8"/>
<evidence type="ECO:0000313" key="3">
    <source>
        <dbReference type="Proteomes" id="UP000765509"/>
    </source>
</evidence>
<feature type="compositionally biased region" description="Acidic residues" evidence="1">
    <location>
        <begin position="29"/>
        <end position="47"/>
    </location>
</feature>
<evidence type="ECO:0000256" key="1">
    <source>
        <dbReference type="SAM" id="MobiDB-lite"/>
    </source>
</evidence>
<reference evidence="2" key="1">
    <citation type="submission" date="2021-03" db="EMBL/GenBank/DDBJ databases">
        <title>Draft genome sequence of rust myrtle Austropuccinia psidii MF-1, a brazilian biotype.</title>
        <authorList>
            <person name="Quecine M.C."/>
            <person name="Pachon D.M.R."/>
            <person name="Bonatelli M.L."/>
            <person name="Correr F.H."/>
            <person name="Franceschini L.M."/>
            <person name="Leite T.F."/>
            <person name="Margarido G.R.A."/>
            <person name="Almeida C.A."/>
            <person name="Ferrarezi J.A."/>
            <person name="Labate C.A."/>
        </authorList>
    </citation>
    <scope>NUCLEOTIDE SEQUENCE</scope>
    <source>
        <strain evidence="2">MF-1</strain>
    </source>
</reference>
<proteinExistence type="predicted"/>
<comment type="caution">
    <text evidence="2">The sequence shown here is derived from an EMBL/GenBank/DDBJ whole genome shotgun (WGS) entry which is preliminary data.</text>
</comment>
<gene>
    <name evidence="2" type="ORF">O181_081145</name>
</gene>
<protein>
    <submittedName>
        <fullName evidence="2">Uncharacterized protein</fullName>
    </submittedName>
</protein>